<gene>
    <name evidence="1" type="ORF">C0W27_14715</name>
</gene>
<reference evidence="1 2" key="1">
    <citation type="submission" date="2018-01" db="EMBL/GenBank/DDBJ databases">
        <title>Whole genome sequencing of Histamine producing bacteria.</title>
        <authorList>
            <person name="Butler K."/>
        </authorList>
    </citation>
    <scope>NUCLEOTIDE SEQUENCE [LARGE SCALE GENOMIC DNA]</scope>
    <source>
        <strain evidence="1 2">A6-1</strain>
    </source>
</reference>
<evidence type="ECO:0000313" key="2">
    <source>
        <dbReference type="Proteomes" id="UP000240989"/>
    </source>
</evidence>
<dbReference type="EMBL" id="PYOU01000011">
    <property type="protein sequence ID" value="PSX08350.1"/>
    <property type="molecule type" value="Genomic_DNA"/>
</dbReference>
<accession>A0ABX5H375</accession>
<name>A0ABX5H375_PHOAN</name>
<organism evidence="1 2">
    <name type="scientific">Photobacterium angustum</name>
    <dbReference type="NCBI Taxonomy" id="661"/>
    <lineage>
        <taxon>Bacteria</taxon>
        <taxon>Pseudomonadati</taxon>
        <taxon>Pseudomonadota</taxon>
        <taxon>Gammaproteobacteria</taxon>
        <taxon>Vibrionales</taxon>
        <taxon>Vibrionaceae</taxon>
        <taxon>Photobacterium</taxon>
    </lineage>
</organism>
<proteinExistence type="predicted"/>
<protein>
    <submittedName>
        <fullName evidence="1">Uncharacterized protein</fullName>
    </submittedName>
</protein>
<dbReference type="Proteomes" id="UP000240989">
    <property type="component" value="Unassembled WGS sequence"/>
</dbReference>
<sequence length="156" mass="18149">MHLIITLFTPLILSIAFLSYNFIVLECTNWHCDSIKTSFISESFKSYQSIAEHMTISFNSDNHFTIKEMSAVTTKVGTIENIKLTYTGTYEKSFNNLILNIEEVIFNKPHSDSIINNDYASYNNMRISYKIRAKDNTLFFLNKEKSEIHNFVCFKV</sequence>
<keyword evidence="2" id="KW-1185">Reference proteome</keyword>
<comment type="caution">
    <text evidence="1">The sequence shown here is derived from an EMBL/GenBank/DDBJ whole genome shotgun (WGS) entry which is preliminary data.</text>
</comment>
<evidence type="ECO:0000313" key="1">
    <source>
        <dbReference type="EMBL" id="PSX08350.1"/>
    </source>
</evidence>